<evidence type="ECO:0000313" key="3">
    <source>
        <dbReference type="EMBL" id="KAG8450862.1"/>
    </source>
</evidence>
<evidence type="ECO:0000256" key="2">
    <source>
        <dbReference type="SAM" id="SignalP"/>
    </source>
</evidence>
<feature type="transmembrane region" description="Helical" evidence="1">
    <location>
        <begin position="172"/>
        <end position="193"/>
    </location>
</feature>
<keyword evidence="1" id="KW-0472">Membrane</keyword>
<feature type="signal peptide" evidence="2">
    <location>
        <begin position="1"/>
        <end position="21"/>
    </location>
</feature>
<keyword evidence="1" id="KW-0812">Transmembrane</keyword>
<gene>
    <name evidence="3" type="ORF">GDO86_003216</name>
</gene>
<proteinExistence type="predicted"/>
<sequence>MAPVFILICISSVTILCCVTAENQTHSTISTLQKLSTNMNITEHAPSVSSTISILEATKNSSSSSSHETNTTTHSYITTVKPVTDSHTSKNGTVGLTNFTTTITPLLSTVNISITNYTDLINTTLSTSGPTHESSTLQNYTEEVTSHKGASENTTTSSYGGRFSNLNSSETILTSIFSALLGIVTFAILAFALRKYWKRRSQYCHHPLNESTCDSGDRYSAPDDTLVISGGLYDGPRIYNPTITVLEEEESQHDFVSFSTRPGQFRLEFLPGDKEMNSTVVSSSFNQFTSRQRNV</sequence>
<reference evidence="3" key="1">
    <citation type="thesis" date="2020" institute="ProQuest LLC" country="789 East Eisenhower Parkway, Ann Arbor, MI, USA">
        <title>Comparative Genomics and Chromosome Evolution.</title>
        <authorList>
            <person name="Mudd A.B."/>
        </authorList>
    </citation>
    <scope>NUCLEOTIDE SEQUENCE</scope>
    <source>
        <strain evidence="3">Female2</strain>
        <tissue evidence="3">Blood</tissue>
    </source>
</reference>
<organism evidence="3 4">
    <name type="scientific">Hymenochirus boettgeri</name>
    <name type="common">Congo dwarf clawed frog</name>
    <dbReference type="NCBI Taxonomy" id="247094"/>
    <lineage>
        <taxon>Eukaryota</taxon>
        <taxon>Metazoa</taxon>
        <taxon>Chordata</taxon>
        <taxon>Craniata</taxon>
        <taxon>Vertebrata</taxon>
        <taxon>Euteleostomi</taxon>
        <taxon>Amphibia</taxon>
        <taxon>Batrachia</taxon>
        <taxon>Anura</taxon>
        <taxon>Pipoidea</taxon>
        <taxon>Pipidae</taxon>
        <taxon>Pipinae</taxon>
        <taxon>Hymenochirus</taxon>
    </lineage>
</organism>
<keyword evidence="4" id="KW-1185">Reference proteome</keyword>
<dbReference type="EMBL" id="JAACNH010000002">
    <property type="protein sequence ID" value="KAG8450862.1"/>
    <property type="molecule type" value="Genomic_DNA"/>
</dbReference>
<dbReference type="Proteomes" id="UP000812440">
    <property type="component" value="Chromosome 2"/>
</dbReference>
<evidence type="ECO:0000313" key="4">
    <source>
        <dbReference type="Proteomes" id="UP000812440"/>
    </source>
</evidence>
<evidence type="ECO:0000256" key="1">
    <source>
        <dbReference type="SAM" id="Phobius"/>
    </source>
</evidence>
<dbReference type="OrthoDB" id="9909389at2759"/>
<dbReference type="AlphaFoldDB" id="A0A8T2K2L1"/>
<accession>A0A8T2K2L1</accession>
<name>A0A8T2K2L1_9PIPI</name>
<keyword evidence="2" id="KW-0732">Signal</keyword>
<feature type="chain" id="PRO_5035723625" evidence="2">
    <location>
        <begin position="22"/>
        <end position="295"/>
    </location>
</feature>
<comment type="caution">
    <text evidence="3">The sequence shown here is derived from an EMBL/GenBank/DDBJ whole genome shotgun (WGS) entry which is preliminary data.</text>
</comment>
<protein>
    <submittedName>
        <fullName evidence="3">Uncharacterized protein</fullName>
    </submittedName>
</protein>
<keyword evidence="1" id="KW-1133">Transmembrane helix</keyword>